<accession>S9SJM1</accession>
<dbReference type="Proteomes" id="UP000015344">
    <property type="component" value="Unassembled WGS sequence"/>
</dbReference>
<dbReference type="GO" id="GO:0016747">
    <property type="term" value="F:acyltransferase activity, transferring groups other than amino-acyl groups"/>
    <property type="evidence" value="ECO:0007669"/>
    <property type="project" value="InterPro"/>
</dbReference>
<comment type="caution">
    <text evidence="2">The sequence shown here is derived from an EMBL/GenBank/DDBJ whole genome shotgun (WGS) entry which is preliminary data.</text>
</comment>
<name>S9SJM1_PAEAL</name>
<gene>
    <name evidence="2" type="ORF">PAALTS15_23413</name>
</gene>
<dbReference type="PATRIC" id="fig|1117108.3.peg.4837"/>
<evidence type="ECO:0000313" key="2">
    <source>
        <dbReference type="EMBL" id="EPY04904.1"/>
    </source>
</evidence>
<dbReference type="PROSITE" id="PS51186">
    <property type="entry name" value="GNAT"/>
    <property type="match status" value="1"/>
</dbReference>
<sequence>MKNIEDGIAVYIRLAKWEETSAITHFFNERIDMHHDGLTSGELRCPDGVAAAIKRKQLLVAVIGLRLAGALRFYPRKGSERISLYQFAVAEPFRGQHLLRQMLDSLAPHPIESACPIQSSFNRYYEHNGWKLEGSSTTRNRWVLYV</sequence>
<reference evidence="2 3" key="1">
    <citation type="submission" date="2013-05" db="EMBL/GenBank/DDBJ databases">
        <authorList>
            <person name="Strain E.A."/>
            <person name="Brown E."/>
            <person name="Allard M.W."/>
            <person name="Luo Y.L."/>
        </authorList>
    </citation>
    <scope>NUCLEOTIDE SEQUENCE [LARGE SCALE GENOMIC DNA]</scope>
    <source>
        <strain evidence="2 3">TS-15</strain>
    </source>
</reference>
<protein>
    <recommendedName>
        <fullName evidence="1">N-acetyltransferase domain-containing protein</fullName>
    </recommendedName>
</protein>
<dbReference type="Gene3D" id="3.40.630.30">
    <property type="match status" value="1"/>
</dbReference>
<dbReference type="SUPFAM" id="SSF55729">
    <property type="entry name" value="Acyl-CoA N-acyltransferases (Nat)"/>
    <property type="match status" value="1"/>
</dbReference>
<organism evidence="2 3">
    <name type="scientific">Paenibacillus alvei TS-15</name>
    <dbReference type="NCBI Taxonomy" id="1117108"/>
    <lineage>
        <taxon>Bacteria</taxon>
        <taxon>Bacillati</taxon>
        <taxon>Bacillota</taxon>
        <taxon>Bacilli</taxon>
        <taxon>Bacillales</taxon>
        <taxon>Paenibacillaceae</taxon>
        <taxon>Paenibacillus</taxon>
    </lineage>
</organism>
<dbReference type="eggNOG" id="ENOG5032VKU">
    <property type="taxonomic scope" value="Bacteria"/>
</dbReference>
<feature type="domain" description="N-acetyltransferase" evidence="1">
    <location>
        <begin position="10"/>
        <end position="146"/>
    </location>
</feature>
<evidence type="ECO:0000259" key="1">
    <source>
        <dbReference type="PROSITE" id="PS51186"/>
    </source>
</evidence>
<dbReference type="RefSeq" id="WP_021261888.1">
    <property type="nucleotide sequence ID" value="NZ_ATMT01000076.1"/>
</dbReference>
<dbReference type="InterPro" id="IPR016181">
    <property type="entry name" value="Acyl_CoA_acyltransferase"/>
</dbReference>
<dbReference type="InterPro" id="IPR000182">
    <property type="entry name" value="GNAT_dom"/>
</dbReference>
<evidence type="ECO:0000313" key="3">
    <source>
        <dbReference type="Proteomes" id="UP000015344"/>
    </source>
</evidence>
<proteinExistence type="predicted"/>
<dbReference type="AlphaFoldDB" id="S9SJM1"/>
<dbReference type="EMBL" id="ATMT01000076">
    <property type="protein sequence ID" value="EPY04904.1"/>
    <property type="molecule type" value="Genomic_DNA"/>
</dbReference>